<feature type="domain" description="C2H2-type" evidence="16">
    <location>
        <begin position="586"/>
        <end position="613"/>
    </location>
</feature>
<dbReference type="SMART" id="SM00355">
    <property type="entry name" value="ZnF_C2H2"/>
    <property type="match status" value="17"/>
</dbReference>
<dbReference type="InterPro" id="IPR050589">
    <property type="entry name" value="Ikaros_C2H2-ZF"/>
</dbReference>
<evidence type="ECO:0000256" key="9">
    <source>
        <dbReference type="ARBA" id="ARBA00022843"/>
    </source>
</evidence>
<feature type="compositionally biased region" description="Basic and acidic residues" evidence="15">
    <location>
        <begin position="527"/>
        <end position="538"/>
    </location>
</feature>
<dbReference type="PROSITE" id="PS00028">
    <property type="entry name" value="ZINC_FINGER_C2H2_1"/>
    <property type="match status" value="16"/>
</dbReference>
<reference evidence="17" key="1">
    <citation type="journal article" date="2022" name="bioRxiv">
        <title>Sequencing and chromosome-scale assembly of the giantPleurodeles waltlgenome.</title>
        <authorList>
            <person name="Brown T."/>
            <person name="Elewa A."/>
            <person name="Iarovenko S."/>
            <person name="Subramanian E."/>
            <person name="Araus A.J."/>
            <person name="Petzold A."/>
            <person name="Susuki M."/>
            <person name="Suzuki K.-i.T."/>
            <person name="Hayashi T."/>
            <person name="Toyoda A."/>
            <person name="Oliveira C."/>
            <person name="Osipova E."/>
            <person name="Leigh N.D."/>
            <person name="Simon A."/>
            <person name="Yun M.H."/>
        </authorList>
    </citation>
    <scope>NUCLEOTIDE SEQUENCE</scope>
    <source>
        <strain evidence="17">20211129_DDA</strain>
        <tissue evidence="17">Liver</tissue>
    </source>
</reference>
<evidence type="ECO:0000256" key="2">
    <source>
        <dbReference type="ARBA" id="ARBA00004123"/>
    </source>
</evidence>
<sequence>MEQVKSDKGEKPSTRDCGNSFHCMKFDKEESALSRDRQASACQIKVEEAEEPCIGVHQHSVDWVESGGGDGPPTSDHHNSVVLVKVEDGEEPSFVNRWMSMDWVEHERAKPPSKHSPGSITLVKIEVGDEPFSQGSQNFINHIKVEAVEESCSKICPGSWSKENFEEQKIPDHESQILKKWVAVEGDEEQFPRNPQETKEGERTECTATGNGPVADTTNLRINSRTLAILPKKANGIEDGHGQTTELKEKSTESQMNQTPCPCPDCGDNVSGPSHSFKKQVCYIEGGPHKWTYNRTSTAQCPGLMKPERIQTEEKGFTCGDCGKNFIDKSSLKIHTRLHLGDKLSMCEKISVQSSSLHKYQGSHAKEIPYQRADYEKTFTCSESLYRHRMINFKGESYRDMECSRPTQPESAFIDIEKKKFHCTECEKSFTLRSSLQKHQRVHTGEKPYQCTECTKSFTVSSNLYRHQMIHSGKKPHECTECGKRFSQKTVLMNHQRCHRGEKPHQCTECDKSFTVLSTLHRHQRIHGTDRLHQRLESGKSGTGSENVDKHAKPHIKEEPHKATKCARPPEVIQDHQTSHSGRKLYYCTVCQEAFTSQSAMRTHQRSHASEMPHQDLGRGEGIDGNENTDGCVTDDIMADTQKGMACGMPSEIMQDNQQDHSAEELHQSTECGESFVSQSALQRHQRSSTTEVQHQSLQSGKRFTGSRIMDIHAMITISEEPYKEIEYGKPFRQESDFGDQQTSPSGVELYQCAECEKIFTLHSSLLKHKRVHNRQPREKSHQCADCEKSFTLRSSLQKHQRIHAGEKPYQCTECDKSFTLPASLYKHQRLHTGENPYQCRECEKNFTLRSSLQKHQRVHTGEKPYRCTECTKSFTVSSNLYRHQMIHSGKKPHECAECGKRFSQKTVLISHQRSHAGVKMYQCAECEKSFTVSSSLYMHQRIHNGEKPYKCMECGKYFKEESVLLHHQESHRREKPYQCTGCEKSFPVLSHLYKHQRIHTGEKPYQCTECEKNFAVSSNLYRHQRIHAREKL</sequence>
<dbReference type="AlphaFoldDB" id="A0AAV7P559"/>
<dbReference type="FunFam" id="3.30.160.60:FF:000151">
    <property type="entry name" value="Zinc finger and SCAN domain-containing 21"/>
    <property type="match status" value="1"/>
</dbReference>
<comment type="similarity">
    <text evidence="3">Belongs to the krueppel C2H2-type zinc-finger protein family.</text>
</comment>
<proteinExistence type="inferred from homology"/>
<feature type="domain" description="C2H2-type" evidence="16">
    <location>
        <begin position="810"/>
        <end position="837"/>
    </location>
</feature>
<protein>
    <recommendedName>
        <fullName evidence="16">C2H2-type domain-containing protein</fullName>
    </recommendedName>
</protein>
<feature type="domain" description="C2H2-type" evidence="16">
    <location>
        <begin position="751"/>
        <end position="778"/>
    </location>
</feature>
<feature type="domain" description="C2H2-type" evidence="16">
    <location>
        <begin position="894"/>
        <end position="921"/>
    </location>
</feature>
<dbReference type="GO" id="GO:0003700">
    <property type="term" value="F:DNA-binding transcription factor activity"/>
    <property type="evidence" value="ECO:0007669"/>
    <property type="project" value="TreeGrafter"/>
</dbReference>
<gene>
    <name evidence="17" type="ORF">NDU88_000247</name>
</gene>
<keyword evidence="12" id="KW-0804">Transcription</keyword>
<dbReference type="FunFam" id="3.30.160.60:FF:001677">
    <property type="entry name" value="Zinc finger protein 2"/>
    <property type="match status" value="1"/>
</dbReference>
<feature type="region of interest" description="Disordered" evidence="15">
    <location>
        <begin position="523"/>
        <end position="578"/>
    </location>
</feature>
<accession>A0AAV7P559</accession>
<dbReference type="FunFam" id="3.30.160.60:FF:000250">
    <property type="entry name" value="zinc finger protein 197 isoform X1"/>
    <property type="match status" value="1"/>
</dbReference>
<feature type="compositionally biased region" description="Basic and acidic residues" evidence="15">
    <location>
        <begin position="1"/>
        <end position="14"/>
    </location>
</feature>
<feature type="compositionally biased region" description="Polar residues" evidence="15">
    <location>
        <begin position="206"/>
        <end position="216"/>
    </location>
</feature>
<evidence type="ECO:0000256" key="3">
    <source>
        <dbReference type="ARBA" id="ARBA00006991"/>
    </source>
</evidence>
<evidence type="ECO:0000259" key="16">
    <source>
        <dbReference type="PROSITE" id="PS50157"/>
    </source>
</evidence>
<evidence type="ECO:0000256" key="13">
    <source>
        <dbReference type="ARBA" id="ARBA00023242"/>
    </source>
</evidence>
<feature type="domain" description="C2H2-type" evidence="16">
    <location>
        <begin position="866"/>
        <end position="893"/>
    </location>
</feature>
<feature type="compositionally biased region" description="Basic and acidic residues" evidence="15">
    <location>
        <begin position="547"/>
        <end position="562"/>
    </location>
</feature>
<dbReference type="PANTHER" id="PTHR24404:SF114">
    <property type="entry name" value="KLUMPFUSS, ISOFORM B-RELATED"/>
    <property type="match status" value="1"/>
</dbReference>
<keyword evidence="18" id="KW-1185">Reference proteome</keyword>
<name>A0AAV7P559_PLEWA</name>
<evidence type="ECO:0000313" key="17">
    <source>
        <dbReference type="EMBL" id="KAJ1121728.1"/>
    </source>
</evidence>
<feature type="region of interest" description="Disordered" evidence="15">
    <location>
        <begin position="1"/>
        <end position="20"/>
    </location>
</feature>
<evidence type="ECO:0000256" key="6">
    <source>
        <dbReference type="ARBA" id="ARBA00022737"/>
    </source>
</evidence>
<dbReference type="FunFam" id="3.30.160.60:FF:000512">
    <property type="entry name" value="zinc finger protein 197 isoform X1"/>
    <property type="match status" value="1"/>
</dbReference>
<dbReference type="FunFam" id="3.30.160.60:FF:000624">
    <property type="entry name" value="zinc finger protein 697"/>
    <property type="match status" value="1"/>
</dbReference>
<dbReference type="FunFam" id="3.30.160.60:FF:002343">
    <property type="entry name" value="Zinc finger protein 33A"/>
    <property type="match status" value="5"/>
</dbReference>
<feature type="region of interest" description="Disordered" evidence="15">
    <location>
        <begin position="657"/>
        <end position="701"/>
    </location>
</feature>
<dbReference type="EMBL" id="JANPWB010000011">
    <property type="protein sequence ID" value="KAJ1121728.1"/>
    <property type="molecule type" value="Genomic_DNA"/>
</dbReference>
<dbReference type="Gene3D" id="3.30.160.60">
    <property type="entry name" value="Classic Zinc Finger"/>
    <property type="match status" value="17"/>
</dbReference>
<keyword evidence="4" id="KW-1017">Isopeptide bond</keyword>
<dbReference type="FunFam" id="3.30.160.60:FF:000538">
    <property type="entry name" value="zinc finger protein 853"/>
    <property type="match status" value="1"/>
</dbReference>
<keyword evidence="7 14" id="KW-0863">Zinc-finger</keyword>
<evidence type="ECO:0000256" key="11">
    <source>
        <dbReference type="ARBA" id="ARBA00023125"/>
    </source>
</evidence>
<feature type="region of interest" description="Disordered" evidence="15">
    <location>
        <begin position="188"/>
        <end position="216"/>
    </location>
</feature>
<keyword evidence="9" id="KW-0832">Ubl conjugation</keyword>
<dbReference type="InterPro" id="IPR013087">
    <property type="entry name" value="Znf_C2H2_type"/>
</dbReference>
<dbReference type="FunFam" id="3.30.160.60:FF:000247">
    <property type="entry name" value="Zinc finger protein 236"/>
    <property type="match status" value="1"/>
</dbReference>
<keyword evidence="11" id="KW-0238">DNA-binding</keyword>
<feature type="compositionally biased region" description="Basic and acidic residues" evidence="15">
    <location>
        <begin position="658"/>
        <end position="668"/>
    </location>
</feature>
<dbReference type="FunFam" id="3.30.160.60:FF:000135">
    <property type="entry name" value="Zinc finger protein 358"/>
    <property type="match status" value="1"/>
</dbReference>
<feature type="domain" description="C2H2-type" evidence="16">
    <location>
        <begin position="667"/>
        <end position="694"/>
    </location>
</feature>
<feature type="domain" description="C2H2-type" evidence="16">
    <location>
        <begin position="505"/>
        <end position="532"/>
    </location>
</feature>
<keyword evidence="8" id="KW-0862">Zinc</keyword>
<evidence type="ECO:0000256" key="8">
    <source>
        <dbReference type="ARBA" id="ARBA00022833"/>
    </source>
</evidence>
<dbReference type="SUPFAM" id="SSF57667">
    <property type="entry name" value="beta-beta-alpha zinc fingers"/>
    <property type="match status" value="12"/>
</dbReference>
<dbReference type="Pfam" id="PF00096">
    <property type="entry name" value="zf-C2H2"/>
    <property type="match status" value="15"/>
</dbReference>
<dbReference type="GO" id="GO:0005634">
    <property type="term" value="C:nucleus"/>
    <property type="evidence" value="ECO:0007669"/>
    <property type="project" value="UniProtKB-SubCell"/>
</dbReference>
<feature type="domain" description="C2H2-type" evidence="16">
    <location>
        <begin position="477"/>
        <end position="504"/>
    </location>
</feature>
<evidence type="ECO:0000313" key="18">
    <source>
        <dbReference type="Proteomes" id="UP001066276"/>
    </source>
</evidence>
<keyword evidence="6" id="KW-0677">Repeat</keyword>
<organism evidence="17 18">
    <name type="scientific">Pleurodeles waltl</name>
    <name type="common">Iberian ribbed newt</name>
    <dbReference type="NCBI Taxonomy" id="8319"/>
    <lineage>
        <taxon>Eukaryota</taxon>
        <taxon>Metazoa</taxon>
        <taxon>Chordata</taxon>
        <taxon>Craniata</taxon>
        <taxon>Vertebrata</taxon>
        <taxon>Euteleostomi</taxon>
        <taxon>Amphibia</taxon>
        <taxon>Batrachia</taxon>
        <taxon>Caudata</taxon>
        <taxon>Salamandroidea</taxon>
        <taxon>Salamandridae</taxon>
        <taxon>Pleurodelinae</taxon>
        <taxon>Pleurodeles</taxon>
    </lineage>
</organism>
<evidence type="ECO:0000256" key="15">
    <source>
        <dbReference type="SAM" id="MobiDB-lite"/>
    </source>
</evidence>
<evidence type="ECO:0000256" key="14">
    <source>
        <dbReference type="PROSITE-ProRule" id="PRU00042"/>
    </source>
</evidence>
<comment type="function">
    <text evidence="1">May be involved in transcriptional regulation.</text>
</comment>
<evidence type="ECO:0000256" key="4">
    <source>
        <dbReference type="ARBA" id="ARBA00022499"/>
    </source>
</evidence>
<feature type="domain" description="C2H2-type" evidence="16">
    <location>
        <begin position="922"/>
        <end position="949"/>
    </location>
</feature>
<feature type="domain" description="C2H2-type" evidence="16">
    <location>
        <begin position="978"/>
        <end position="1005"/>
    </location>
</feature>
<dbReference type="GO" id="GO:0006357">
    <property type="term" value="P:regulation of transcription by RNA polymerase II"/>
    <property type="evidence" value="ECO:0007669"/>
    <property type="project" value="TreeGrafter"/>
</dbReference>
<dbReference type="GO" id="GO:0000978">
    <property type="term" value="F:RNA polymerase II cis-regulatory region sequence-specific DNA binding"/>
    <property type="evidence" value="ECO:0007669"/>
    <property type="project" value="TreeGrafter"/>
</dbReference>
<feature type="compositionally biased region" description="Basic and acidic residues" evidence="15">
    <location>
        <begin position="196"/>
        <end position="205"/>
    </location>
</feature>
<comment type="subcellular location">
    <subcellularLocation>
        <location evidence="2">Nucleus</location>
    </subcellularLocation>
</comment>
<dbReference type="FunFam" id="3.30.160.60:FF:000690">
    <property type="entry name" value="Zinc finger protein 354C"/>
    <property type="match status" value="1"/>
</dbReference>
<evidence type="ECO:0000256" key="12">
    <source>
        <dbReference type="ARBA" id="ARBA00023163"/>
    </source>
</evidence>
<keyword evidence="10" id="KW-0805">Transcription regulation</keyword>
<keyword evidence="13" id="KW-0539">Nucleus</keyword>
<feature type="domain" description="C2H2-type" evidence="16">
    <location>
        <begin position="317"/>
        <end position="344"/>
    </location>
</feature>
<dbReference type="PROSITE" id="PS50157">
    <property type="entry name" value="ZINC_FINGER_C2H2_2"/>
    <property type="match status" value="17"/>
</dbReference>
<keyword evidence="5" id="KW-0479">Metal-binding</keyword>
<feature type="compositionally biased region" description="Basic and acidic residues" evidence="15">
    <location>
        <begin position="235"/>
        <end position="252"/>
    </location>
</feature>
<evidence type="ECO:0000256" key="7">
    <source>
        <dbReference type="ARBA" id="ARBA00022771"/>
    </source>
</evidence>
<dbReference type="GO" id="GO:0008270">
    <property type="term" value="F:zinc ion binding"/>
    <property type="evidence" value="ECO:0007669"/>
    <property type="project" value="UniProtKB-KW"/>
</dbReference>
<feature type="domain" description="C2H2-type" evidence="16">
    <location>
        <begin position="421"/>
        <end position="448"/>
    </location>
</feature>
<feature type="domain" description="C2H2-type" evidence="16">
    <location>
        <begin position="838"/>
        <end position="865"/>
    </location>
</feature>
<dbReference type="InterPro" id="IPR036236">
    <property type="entry name" value="Znf_C2H2_sf"/>
</dbReference>
<feature type="compositionally biased region" description="Polar residues" evidence="15">
    <location>
        <begin position="669"/>
        <end position="701"/>
    </location>
</feature>
<dbReference type="Pfam" id="PF13912">
    <property type="entry name" value="zf-C2H2_6"/>
    <property type="match status" value="1"/>
</dbReference>
<feature type="domain" description="C2H2-type" evidence="16">
    <location>
        <begin position="782"/>
        <end position="809"/>
    </location>
</feature>
<comment type="caution">
    <text evidence="17">The sequence shown here is derived from an EMBL/GenBank/DDBJ whole genome shotgun (WGS) entry which is preliminary data.</text>
</comment>
<dbReference type="PANTHER" id="PTHR24404">
    <property type="entry name" value="ZINC FINGER PROTEIN"/>
    <property type="match status" value="1"/>
</dbReference>
<feature type="domain" description="C2H2-type" evidence="16">
    <location>
        <begin position="950"/>
        <end position="977"/>
    </location>
</feature>
<feature type="domain" description="C2H2-type" evidence="16">
    <location>
        <begin position="449"/>
        <end position="476"/>
    </location>
</feature>
<evidence type="ECO:0000256" key="10">
    <source>
        <dbReference type="ARBA" id="ARBA00023015"/>
    </source>
</evidence>
<evidence type="ECO:0000256" key="1">
    <source>
        <dbReference type="ARBA" id="ARBA00003767"/>
    </source>
</evidence>
<dbReference type="Proteomes" id="UP001066276">
    <property type="component" value="Chromosome 7"/>
</dbReference>
<feature type="region of interest" description="Disordered" evidence="15">
    <location>
        <begin position="235"/>
        <end position="257"/>
    </location>
</feature>
<feature type="domain" description="C2H2-type" evidence="16">
    <location>
        <begin position="1006"/>
        <end position="1033"/>
    </location>
</feature>
<evidence type="ECO:0000256" key="5">
    <source>
        <dbReference type="ARBA" id="ARBA00022723"/>
    </source>
</evidence>